<feature type="chain" id="PRO_5043290637" description="Apple domain-containing protein" evidence="2">
    <location>
        <begin position="20"/>
        <end position="202"/>
    </location>
</feature>
<proteinExistence type="predicted"/>
<organism evidence="5 6">
    <name type="scientific">Peronospora farinosa</name>
    <dbReference type="NCBI Taxonomy" id="134698"/>
    <lineage>
        <taxon>Eukaryota</taxon>
        <taxon>Sar</taxon>
        <taxon>Stramenopiles</taxon>
        <taxon>Oomycota</taxon>
        <taxon>Peronosporomycetes</taxon>
        <taxon>Peronosporales</taxon>
        <taxon>Peronosporaceae</taxon>
        <taxon>Peronospora</taxon>
    </lineage>
</organism>
<reference evidence="5" key="1">
    <citation type="submission" date="2022-12" db="EMBL/GenBank/DDBJ databases">
        <authorList>
            <person name="Webb A."/>
        </authorList>
    </citation>
    <scope>NUCLEOTIDE SEQUENCE</scope>
    <source>
        <strain evidence="5">Pf2</strain>
    </source>
</reference>
<dbReference type="Pfam" id="PF00024">
    <property type="entry name" value="PAN_1"/>
    <property type="match status" value="1"/>
</dbReference>
<evidence type="ECO:0000313" key="4">
    <source>
        <dbReference type="EMBL" id="CAI5707335.1"/>
    </source>
</evidence>
<name>A0AAV0SSP4_9STRA</name>
<dbReference type="InterPro" id="IPR003609">
    <property type="entry name" value="Pan_app"/>
</dbReference>
<feature type="signal peptide" evidence="2">
    <location>
        <begin position="1"/>
        <end position="19"/>
    </location>
</feature>
<comment type="caution">
    <text evidence="5">The sequence shown here is derived from an EMBL/GenBank/DDBJ whole genome shotgun (WGS) entry which is preliminary data.</text>
</comment>
<evidence type="ECO:0000256" key="1">
    <source>
        <dbReference type="SAM" id="MobiDB-lite"/>
    </source>
</evidence>
<keyword evidence="2" id="KW-0732">Signal</keyword>
<accession>A0AAV0SSP4</accession>
<evidence type="ECO:0000313" key="5">
    <source>
        <dbReference type="EMBL" id="CAI5707339.1"/>
    </source>
</evidence>
<gene>
    <name evidence="4" type="ORF">PFR002_LOCUS1433</name>
    <name evidence="5" type="ORF">PFR002_LOCUS1435</name>
</gene>
<evidence type="ECO:0000256" key="2">
    <source>
        <dbReference type="SAM" id="SignalP"/>
    </source>
</evidence>
<dbReference type="EMBL" id="CANTFK010000142">
    <property type="protein sequence ID" value="CAI5707335.1"/>
    <property type="molecule type" value="Genomic_DNA"/>
</dbReference>
<evidence type="ECO:0000259" key="3">
    <source>
        <dbReference type="Pfam" id="PF00024"/>
    </source>
</evidence>
<sequence>MFSTNLILAGILAAGLASADVPLFAHHDATYSLAGPVGVSSTRNLRAMPKPTAVDGTTWSPHTYEAEPHVKPTPTYQAKPHVMSTPTYQTEPTYQMMPNFDTAGSPSPASQCNNIGGDGGAPVENGAQLLDLDVIVSIGADSVRACCNACANTNLCIAFNFQPLLVTNVCVLARSRDGIVGGQPGSPVASNGLLNLDAIVNL</sequence>
<evidence type="ECO:0000313" key="6">
    <source>
        <dbReference type="Proteomes" id="UP001159659"/>
    </source>
</evidence>
<dbReference type="EMBL" id="CANTFK010000142">
    <property type="protein sequence ID" value="CAI5707339.1"/>
    <property type="molecule type" value="Genomic_DNA"/>
</dbReference>
<dbReference type="AlphaFoldDB" id="A0AAV0SSP4"/>
<protein>
    <recommendedName>
        <fullName evidence="3">Apple domain-containing protein</fullName>
    </recommendedName>
</protein>
<feature type="region of interest" description="Disordered" evidence="1">
    <location>
        <begin position="48"/>
        <end position="81"/>
    </location>
</feature>
<feature type="domain" description="Apple" evidence="3">
    <location>
        <begin position="130"/>
        <end position="178"/>
    </location>
</feature>
<dbReference type="Proteomes" id="UP001159659">
    <property type="component" value="Unassembled WGS sequence"/>
</dbReference>